<keyword evidence="17" id="KW-1185">Reference proteome</keyword>
<dbReference type="EC" id="2.7.13.3" evidence="3"/>
<dbReference type="Proteomes" id="UP001057877">
    <property type="component" value="Chromosome"/>
</dbReference>
<dbReference type="Gene3D" id="3.30.565.10">
    <property type="entry name" value="Histidine kinase-like ATPase, C-terminal domain"/>
    <property type="match status" value="1"/>
</dbReference>
<evidence type="ECO:0000256" key="4">
    <source>
        <dbReference type="ARBA" id="ARBA00022475"/>
    </source>
</evidence>
<dbReference type="SUPFAM" id="SSF55874">
    <property type="entry name" value="ATPase domain of HSP90 chaperone/DNA topoisomerase II/histidine kinase"/>
    <property type="match status" value="1"/>
</dbReference>
<evidence type="ECO:0000256" key="12">
    <source>
        <dbReference type="ARBA" id="ARBA00023012"/>
    </source>
</evidence>
<dbReference type="InterPro" id="IPR050351">
    <property type="entry name" value="BphY/WalK/GraS-like"/>
</dbReference>
<dbReference type="PANTHER" id="PTHR45453:SF2">
    <property type="entry name" value="HISTIDINE KINASE"/>
    <property type="match status" value="1"/>
</dbReference>
<feature type="transmembrane region" description="Helical" evidence="14">
    <location>
        <begin position="42"/>
        <end position="61"/>
    </location>
</feature>
<dbReference type="SMART" id="SM00387">
    <property type="entry name" value="HATPase_c"/>
    <property type="match status" value="1"/>
</dbReference>
<dbReference type="PANTHER" id="PTHR45453">
    <property type="entry name" value="PHOSPHATE REGULON SENSOR PROTEIN PHOR"/>
    <property type="match status" value="1"/>
</dbReference>
<dbReference type="SUPFAM" id="SSF47384">
    <property type="entry name" value="Homodimeric domain of signal transducing histidine kinase"/>
    <property type="match status" value="1"/>
</dbReference>
<dbReference type="InterPro" id="IPR004358">
    <property type="entry name" value="Sig_transdc_His_kin-like_C"/>
</dbReference>
<evidence type="ECO:0000256" key="5">
    <source>
        <dbReference type="ARBA" id="ARBA00022553"/>
    </source>
</evidence>
<evidence type="ECO:0000256" key="8">
    <source>
        <dbReference type="ARBA" id="ARBA00022741"/>
    </source>
</evidence>
<dbReference type="SMART" id="SM00388">
    <property type="entry name" value="HisKA"/>
    <property type="match status" value="1"/>
</dbReference>
<dbReference type="CDD" id="cd00082">
    <property type="entry name" value="HisKA"/>
    <property type="match status" value="1"/>
</dbReference>
<feature type="transmembrane region" description="Helical" evidence="14">
    <location>
        <begin position="12"/>
        <end position="30"/>
    </location>
</feature>
<comment type="catalytic activity">
    <reaction evidence="1">
        <text>ATP + protein L-histidine = ADP + protein N-phospho-L-histidine.</text>
        <dbReference type="EC" id="2.7.13.3"/>
    </reaction>
</comment>
<keyword evidence="11 14" id="KW-1133">Transmembrane helix</keyword>
<keyword evidence="10" id="KW-0067">ATP-binding</keyword>
<comment type="subcellular location">
    <subcellularLocation>
        <location evidence="2">Cell membrane</location>
        <topology evidence="2">Multi-pass membrane protein</topology>
    </subcellularLocation>
</comment>
<dbReference type="InterPro" id="IPR005467">
    <property type="entry name" value="His_kinase_dom"/>
</dbReference>
<dbReference type="RefSeq" id="WP_258386106.1">
    <property type="nucleotide sequence ID" value="NZ_CP091430.1"/>
</dbReference>
<evidence type="ECO:0000259" key="15">
    <source>
        <dbReference type="PROSITE" id="PS50109"/>
    </source>
</evidence>
<organism evidence="16 17">
    <name type="scientific">Paenibacillus spongiae</name>
    <dbReference type="NCBI Taxonomy" id="2909671"/>
    <lineage>
        <taxon>Bacteria</taxon>
        <taxon>Bacillati</taxon>
        <taxon>Bacillota</taxon>
        <taxon>Bacilli</taxon>
        <taxon>Bacillales</taxon>
        <taxon>Paenibacillaceae</taxon>
        <taxon>Paenibacillus</taxon>
    </lineage>
</organism>
<evidence type="ECO:0000256" key="13">
    <source>
        <dbReference type="ARBA" id="ARBA00023136"/>
    </source>
</evidence>
<reference evidence="16" key="1">
    <citation type="submission" date="2022-01" db="EMBL/GenBank/DDBJ databases">
        <title>Paenibacillus spongiae sp. nov., isolated from marine sponge.</title>
        <authorList>
            <person name="Li Z."/>
            <person name="Zhang M."/>
        </authorList>
    </citation>
    <scope>NUCLEOTIDE SEQUENCE</scope>
    <source>
        <strain evidence="16">PHS-Z3</strain>
    </source>
</reference>
<dbReference type="InterPro" id="IPR003594">
    <property type="entry name" value="HATPase_dom"/>
</dbReference>
<evidence type="ECO:0000313" key="17">
    <source>
        <dbReference type="Proteomes" id="UP001057877"/>
    </source>
</evidence>
<dbReference type="EMBL" id="CP091430">
    <property type="protein sequence ID" value="UVI30036.1"/>
    <property type="molecule type" value="Genomic_DNA"/>
</dbReference>
<evidence type="ECO:0000256" key="9">
    <source>
        <dbReference type="ARBA" id="ARBA00022777"/>
    </source>
</evidence>
<evidence type="ECO:0000256" key="3">
    <source>
        <dbReference type="ARBA" id="ARBA00012438"/>
    </source>
</evidence>
<keyword evidence="4" id="KW-1003">Cell membrane</keyword>
<keyword evidence="6" id="KW-0808">Transferase</keyword>
<feature type="domain" description="Histidine kinase" evidence="15">
    <location>
        <begin position="127"/>
        <end position="336"/>
    </location>
</feature>
<keyword evidence="9 16" id="KW-0418">Kinase</keyword>
<sequence length="347" mass="40486">MSFSQYLRDQGSFFVFYIILMGIVTIMTAVGAESLYEAHNVVYIHTIGLFIVLVYILIGYYRRMSFYRELNDLAGTGHEEFLAAMPKPQNNEQQLYVKLLKKLRDTHVRQLQSLHTEMKDHQDFIASWIHEVKVPIAASRLLMETGGEIATKSTIDKLEDEIDRIENYVEQALYYSRIDSFSKDYFIMEVLLDPLVKKTVKKYAKTFIDKKIRFHMDDTLQAVHTDSKWLRFILDQIVFNSLKYTEPGGEISVRFEEDHKEKRLLIQDNGIGIKEEELHRVFEKGFTGSTGRRYSKSTGIGLYLAKQLALKLDHDLSIQSEEGLHTTVFIHFPKYRNYYPFDYDPGG</sequence>
<evidence type="ECO:0000256" key="1">
    <source>
        <dbReference type="ARBA" id="ARBA00000085"/>
    </source>
</evidence>
<keyword evidence="13 14" id="KW-0472">Membrane</keyword>
<evidence type="ECO:0000256" key="10">
    <source>
        <dbReference type="ARBA" id="ARBA00022840"/>
    </source>
</evidence>
<keyword evidence="12" id="KW-0902">Two-component regulatory system</keyword>
<dbReference type="InterPro" id="IPR036890">
    <property type="entry name" value="HATPase_C_sf"/>
</dbReference>
<evidence type="ECO:0000256" key="11">
    <source>
        <dbReference type="ARBA" id="ARBA00022989"/>
    </source>
</evidence>
<dbReference type="Pfam" id="PF02518">
    <property type="entry name" value="HATPase_c"/>
    <property type="match status" value="1"/>
</dbReference>
<name>A0ABY5S7Y2_9BACL</name>
<dbReference type="PRINTS" id="PR00344">
    <property type="entry name" value="BCTRLSENSOR"/>
</dbReference>
<evidence type="ECO:0000313" key="16">
    <source>
        <dbReference type="EMBL" id="UVI30036.1"/>
    </source>
</evidence>
<dbReference type="InterPro" id="IPR036097">
    <property type="entry name" value="HisK_dim/P_sf"/>
</dbReference>
<proteinExistence type="predicted"/>
<evidence type="ECO:0000256" key="14">
    <source>
        <dbReference type="SAM" id="Phobius"/>
    </source>
</evidence>
<keyword evidence="7 14" id="KW-0812">Transmembrane</keyword>
<evidence type="ECO:0000256" key="2">
    <source>
        <dbReference type="ARBA" id="ARBA00004651"/>
    </source>
</evidence>
<keyword evidence="5" id="KW-0597">Phosphoprotein</keyword>
<keyword evidence="8" id="KW-0547">Nucleotide-binding</keyword>
<dbReference type="Pfam" id="PF00512">
    <property type="entry name" value="HisKA"/>
    <property type="match status" value="1"/>
</dbReference>
<dbReference type="GO" id="GO:0016301">
    <property type="term" value="F:kinase activity"/>
    <property type="evidence" value="ECO:0007669"/>
    <property type="project" value="UniProtKB-KW"/>
</dbReference>
<evidence type="ECO:0000256" key="6">
    <source>
        <dbReference type="ARBA" id="ARBA00022679"/>
    </source>
</evidence>
<evidence type="ECO:0000256" key="7">
    <source>
        <dbReference type="ARBA" id="ARBA00022692"/>
    </source>
</evidence>
<dbReference type="PROSITE" id="PS50109">
    <property type="entry name" value="HIS_KIN"/>
    <property type="match status" value="1"/>
</dbReference>
<gene>
    <name evidence="16" type="ORF">L1F29_32435</name>
</gene>
<dbReference type="Gene3D" id="1.10.287.130">
    <property type="match status" value="1"/>
</dbReference>
<accession>A0ABY5S7Y2</accession>
<dbReference type="InterPro" id="IPR003661">
    <property type="entry name" value="HisK_dim/P_dom"/>
</dbReference>
<protein>
    <recommendedName>
        <fullName evidence="3">histidine kinase</fullName>
        <ecNumber evidence="3">2.7.13.3</ecNumber>
    </recommendedName>
</protein>